<comment type="caution">
    <text evidence="2">The sequence shown here is derived from an EMBL/GenBank/DDBJ whole genome shotgun (WGS) entry which is preliminary data.</text>
</comment>
<evidence type="ECO:0000259" key="1">
    <source>
        <dbReference type="PROSITE" id="PS51819"/>
    </source>
</evidence>
<dbReference type="CDD" id="cd07262">
    <property type="entry name" value="VOC_like"/>
    <property type="match status" value="1"/>
</dbReference>
<dbReference type="RefSeq" id="WP_109904976.1">
    <property type="nucleotide sequence ID" value="NZ_QGLE01000004.1"/>
</dbReference>
<evidence type="ECO:0000313" key="2">
    <source>
        <dbReference type="EMBL" id="PWR24292.1"/>
    </source>
</evidence>
<accession>A0A317ECC8</accession>
<dbReference type="InterPro" id="IPR029068">
    <property type="entry name" value="Glyas_Bleomycin-R_OHBP_Dase"/>
</dbReference>
<dbReference type="GO" id="GO:0016829">
    <property type="term" value="F:lyase activity"/>
    <property type="evidence" value="ECO:0007669"/>
    <property type="project" value="UniProtKB-KW"/>
</dbReference>
<dbReference type="Proteomes" id="UP000245461">
    <property type="component" value="Unassembled WGS sequence"/>
</dbReference>
<gene>
    <name evidence="2" type="ORF">DKG74_09255</name>
</gene>
<dbReference type="PANTHER" id="PTHR35006:SF1">
    <property type="entry name" value="BLL2941 PROTEIN"/>
    <property type="match status" value="1"/>
</dbReference>
<evidence type="ECO:0000313" key="3">
    <source>
        <dbReference type="Proteomes" id="UP000245461"/>
    </source>
</evidence>
<dbReference type="AlphaFoldDB" id="A0A317ECC8"/>
<dbReference type="Gene3D" id="3.10.180.10">
    <property type="entry name" value="2,3-Dihydroxybiphenyl 1,2-Dioxygenase, domain 1"/>
    <property type="match status" value="1"/>
</dbReference>
<reference evidence="2 3" key="1">
    <citation type="submission" date="2018-05" db="EMBL/GenBank/DDBJ databases">
        <title>Zavarzinia sp. HR-AS.</title>
        <authorList>
            <person name="Lee Y."/>
            <person name="Jeon C.O."/>
        </authorList>
    </citation>
    <scope>NUCLEOTIDE SEQUENCE [LARGE SCALE GENOMIC DNA]</scope>
    <source>
        <strain evidence="2 3">HR-AS</strain>
    </source>
</reference>
<keyword evidence="3" id="KW-1185">Reference proteome</keyword>
<dbReference type="InterPro" id="IPR037523">
    <property type="entry name" value="VOC_core"/>
</dbReference>
<protein>
    <submittedName>
        <fullName evidence="2">Lactoylglutathione lyase</fullName>
    </submittedName>
</protein>
<dbReference type="PROSITE" id="PS51819">
    <property type="entry name" value="VOC"/>
    <property type="match status" value="1"/>
</dbReference>
<dbReference type="InterPro" id="IPR004360">
    <property type="entry name" value="Glyas_Fos-R_dOase_dom"/>
</dbReference>
<dbReference type="OrthoDB" id="9807407at2"/>
<name>A0A317ECC8_9PROT</name>
<proteinExistence type="predicted"/>
<keyword evidence="2" id="KW-0456">Lyase</keyword>
<dbReference type="Pfam" id="PF00903">
    <property type="entry name" value="Glyoxalase"/>
    <property type="match status" value="1"/>
</dbReference>
<dbReference type="EMBL" id="QGLE01000004">
    <property type="protein sequence ID" value="PWR24292.1"/>
    <property type="molecule type" value="Genomic_DNA"/>
</dbReference>
<dbReference type="PANTHER" id="PTHR35006">
    <property type="entry name" value="GLYOXALASE FAMILY PROTEIN (AFU_ORTHOLOGUE AFUA_5G14830)"/>
    <property type="match status" value="1"/>
</dbReference>
<organism evidence="2 3">
    <name type="scientific">Zavarzinia aquatilis</name>
    <dbReference type="NCBI Taxonomy" id="2211142"/>
    <lineage>
        <taxon>Bacteria</taxon>
        <taxon>Pseudomonadati</taxon>
        <taxon>Pseudomonadota</taxon>
        <taxon>Alphaproteobacteria</taxon>
        <taxon>Rhodospirillales</taxon>
        <taxon>Zavarziniaceae</taxon>
        <taxon>Zavarzinia</taxon>
    </lineage>
</organism>
<sequence>MIGYVTLGAADFGASLTFYDAVLAVLGHERSFADADSGWAAWGAATGAKLFICKPFDGNPPTVGNGSMVALMCADDEMVRRAHAAALATGGRDEGAPGTREAYGPDFFVAYVRDPFGNKLSLFHDHSAG</sequence>
<feature type="domain" description="VOC" evidence="1">
    <location>
        <begin position="1"/>
        <end position="125"/>
    </location>
</feature>
<dbReference type="SUPFAM" id="SSF54593">
    <property type="entry name" value="Glyoxalase/Bleomycin resistance protein/Dihydroxybiphenyl dioxygenase"/>
    <property type="match status" value="1"/>
</dbReference>